<sequence length="94" mass="10362">MFNWCSAGSAVQIIKAYLLIAIILGLACEFSHGVCPAPSHRKTGKMCYSEGVFFCWCISPASCAVEKKMFGCYKLFLIGLVRHVCLGTWCIFIA</sequence>
<name>A0A131YY63_RHIAP</name>
<evidence type="ECO:0000313" key="2">
    <source>
        <dbReference type="EMBL" id="JAP82861.1"/>
    </source>
</evidence>
<evidence type="ECO:0000256" key="1">
    <source>
        <dbReference type="SAM" id="SignalP"/>
    </source>
</evidence>
<protein>
    <submittedName>
        <fullName evidence="2">Uncharacterized protein</fullName>
    </submittedName>
</protein>
<dbReference type="EMBL" id="GEDV01005696">
    <property type="protein sequence ID" value="JAP82861.1"/>
    <property type="molecule type" value="Transcribed_RNA"/>
</dbReference>
<dbReference type="AlphaFoldDB" id="A0A131YY63"/>
<accession>A0A131YY63</accession>
<feature type="chain" id="PRO_5007286262" evidence="1">
    <location>
        <begin position="34"/>
        <end position="94"/>
    </location>
</feature>
<keyword evidence="1" id="KW-0732">Signal</keyword>
<proteinExistence type="predicted"/>
<organism evidence="2">
    <name type="scientific">Rhipicephalus appendiculatus</name>
    <name type="common">Brown ear tick</name>
    <dbReference type="NCBI Taxonomy" id="34631"/>
    <lineage>
        <taxon>Eukaryota</taxon>
        <taxon>Metazoa</taxon>
        <taxon>Ecdysozoa</taxon>
        <taxon>Arthropoda</taxon>
        <taxon>Chelicerata</taxon>
        <taxon>Arachnida</taxon>
        <taxon>Acari</taxon>
        <taxon>Parasitiformes</taxon>
        <taxon>Ixodida</taxon>
        <taxon>Ixodoidea</taxon>
        <taxon>Ixodidae</taxon>
        <taxon>Rhipicephalinae</taxon>
        <taxon>Rhipicephalus</taxon>
        <taxon>Rhipicephalus</taxon>
    </lineage>
</organism>
<feature type="signal peptide" evidence="1">
    <location>
        <begin position="1"/>
        <end position="33"/>
    </location>
</feature>
<reference evidence="2" key="1">
    <citation type="journal article" date="2016" name="Ticks Tick Borne Dis.">
        <title>De novo assembly and annotation of the salivary gland transcriptome of Rhipicephalus appendiculatus male and female ticks during blood feeding.</title>
        <authorList>
            <person name="de Castro M.H."/>
            <person name="de Klerk D."/>
            <person name="Pienaar R."/>
            <person name="Latif A.A."/>
            <person name="Rees D.J."/>
            <person name="Mans B.J."/>
        </authorList>
    </citation>
    <scope>NUCLEOTIDE SEQUENCE</scope>
    <source>
        <tissue evidence="2">Salivary glands</tissue>
    </source>
</reference>